<dbReference type="Pfam" id="PF13193">
    <property type="entry name" value="AMP-binding_C"/>
    <property type="match status" value="1"/>
</dbReference>
<dbReference type="OrthoDB" id="9803968at2"/>
<dbReference type="STRING" id="655015.B1812_03800"/>
<evidence type="ECO:0000256" key="6">
    <source>
        <dbReference type="ARBA" id="ARBA00026121"/>
    </source>
</evidence>
<proteinExistence type="inferred from homology"/>
<dbReference type="InterPro" id="IPR042099">
    <property type="entry name" value="ANL_N_sf"/>
</dbReference>
<dbReference type="PANTHER" id="PTHR43767:SF8">
    <property type="entry name" value="LONG-CHAIN-FATTY-ACID--COA LIGASE"/>
    <property type="match status" value="1"/>
</dbReference>
<name>A0A1W6MS81_9HYPH</name>
<evidence type="ECO:0000256" key="1">
    <source>
        <dbReference type="ARBA" id="ARBA00004170"/>
    </source>
</evidence>
<evidence type="ECO:0000259" key="9">
    <source>
        <dbReference type="Pfam" id="PF00501"/>
    </source>
</evidence>
<comment type="subcellular location">
    <subcellularLocation>
        <location evidence="1">Membrane</location>
        <topology evidence="1">Peripheral membrane protein</topology>
    </subcellularLocation>
</comment>
<comment type="pathway">
    <text evidence="2">Lipid metabolism; fatty acid beta-oxidation.</text>
</comment>
<dbReference type="Proteomes" id="UP000193978">
    <property type="component" value="Chromosome"/>
</dbReference>
<sequence length="556" mass="60313">MERFWLKSYPPGVPADVDVDAYTSIGAMFDRSVEKYSQKAAFVHMGTTLSYAELDDLSKAFGAFLQGELKLETGVRIALMMPNILQYPIALLGALRSGYTVVNCSILYTARELEWQLADSGAEAIVVLENFASIVQQVLPKTSIKHVITTQLGDLLGFAKGIAVNFLVKHIKRLVPAWRIAHAISFSTALRKGAKQQGRAIAVAPNDVALLQYTGGTTGTPKGATLTHRNIIANLQQHHAQCRSRLQEGQDIVLTAIPLFHIYALTVSCLLGLKIGATNVLVTDPRDVKGLIGELRRRPFTVFPGVNALFKALVNCSDLAKLDLSSLRLVAVGGAPLEEKVARKWKAITGSTIIEAYGLTEASPVVTCNPMENAEFNGSCGLPIPSTEIAIRDEAGVDLPIGQAGELCVRGPQIMRGYWNRPSETAAAMTADGFFRTGDIATIDECGFVRIVDRKKDMINVSGLKVYPGEVEAVAMMHPDVVEAGVVGVPDERSGEAVKIVVVARDPSLKTADVMAHCRMRLAAFKVPRHVEFRRELPKTPLGKILRRALREGAPK</sequence>
<feature type="domain" description="AMP-dependent synthetase/ligase" evidence="9">
    <location>
        <begin position="29"/>
        <end position="419"/>
    </location>
</feature>
<evidence type="ECO:0000256" key="2">
    <source>
        <dbReference type="ARBA" id="ARBA00005005"/>
    </source>
</evidence>
<dbReference type="Pfam" id="PF00501">
    <property type="entry name" value="AMP-binding"/>
    <property type="match status" value="1"/>
</dbReference>
<protein>
    <recommendedName>
        <fullName evidence="7">Long-chain-fatty-acid--CoA ligase</fullName>
        <ecNumber evidence="6">6.2.1.3</ecNumber>
    </recommendedName>
    <alternativeName>
        <fullName evidence="8">Long-chain acyl-CoA synthetase</fullName>
    </alternativeName>
</protein>
<dbReference type="EMBL" id="CP019948">
    <property type="protein sequence ID" value="ARN80349.1"/>
    <property type="molecule type" value="Genomic_DNA"/>
</dbReference>
<reference evidence="11 12" key="1">
    <citation type="submission" date="2017-02" db="EMBL/GenBank/DDBJ databases">
        <authorList>
            <person name="Peterson S.W."/>
        </authorList>
    </citation>
    <scope>NUCLEOTIDE SEQUENCE [LARGE SCALE GENOMIC DNA]</scope>
    <source>
        <strain evidence="11 12">S285</strain>
    </source>
</reference>
<dbReference type="FunFam" id="3.40.50.12780:FF:000003">
    <property type="entry name" value="Long-chain-fatty-acid--CoA ligase FadD"/>
    <property type="match status" value="1"/>
</dbReference>
<dbReference type="PROSITE" id="PS00455">
    <property type="entry name" value="AMP_BINDING"/>
    <property type="match status" value="1"/>
</dbReference>
<organism evidence="11 12">
    <name type="scientific">Methylocystis bryophila</name>
    <dbReference type="NCBI Taxonomy" id="655015"/>
    <lineage>
        <taxon>Bacteria</taxon>
        <taxon>Pseudomonadati</taxon>
        <taxon>Pseudomonadota</taxon>
        <taxon>Alphaproteobacteria</taxon>
        <taxon>Hyphomicrobiales</taxon>
        <taxon>Methylocystaceae</taxon>
        <taxon>Methylocystis</taxon>
    </lineage>
</organism>
<evidence type="ECO:0000256" key="3">
    <source>
        <dbReference type="ARBA" id="ARBA00006432"/>
    </source>
</evidence>
<dbReference type="KEGG" id="mbry:B1812_03800"/>
<evidence type="ECO:0000259" key="10">
    <source>
        <dbReference type="Pfam" id="PF13193"/>
    </source>
</evidence>
<dbReference type="InterPro" id="IPR000873">
    <property type="entry name" value="AMP-dep_synth/lig_dom"/>
</dbReference>
<feature type="domain" description="AMP-binding enzyme C-terminal" evidence="10">
    <location>
        <begin position="470"/>
        <end position="544"/>
    </location>
</feature>
<dbReference type="GO" id="GO:0016020">
    <property type="term" value="C:membrane"/>
    <property type="evidence" value="ECO:0007669"/>
    <property type="project" value="UniProtKB-SubCell"/>
</dbReference>
<accession>A0A1W6MS81</accession>
<evidence type="ECO:0000256" key="7">
    <source>
        <dbReference type="ARBA" id="ARBA00039545"/>
    </source>
</evidence>
<evidence type="ECO:0000256" key="8">
    <source>
        <dbReference type="ARBA" id="ARBA00042773"/>
    </source>
</evidence>
<gene>
    <name evidence="11" type="ORF">B1812_03800</name>
</gene>
<dbReference type="CDD" id="cd05936">
    <property type="entry name" value="FC-FACS_FadD_like"/>
    <property type="match status" value="1"/>
</dbReference>
<dbReference type="InterPro" id="IPR045851">
    <property type="entry name" value="AMP-bd_C_sf"/>
</dbReference>
<dbReference type="EC" id="6.2.1.3" evidence="6"/>
<keyword evidence="5" id="KW-0472">Membrane</keyword>
<comment type="similarity">
    <text evidence="3">Belongs to the ATP-dependent AMP-binding enzyme family.</text>
</comment>
<evidence type="ECO:0000256" key="4">
    <source>
        <dbReference type="ARBA" id="ARBA00022598"/>
    </source>
</evidence>
<dbReference type="RefSeq" id="WP_085770415.1">
    <property type="nucleotide sequence ID" value="NZ_AP027149.1"/>
</dbReference>
<dbReference type="Gene3D" id="3.30.300.30">
    <property type="match status" value="1"/>
</dbReference>
<evidence type="ECO:0000256" key="5">
    <source>
        <dbReference type="ARBA" id="ARBA00023136"/>
    </source>
</evidence>
<evidence type="ECO:0000313" key="12">
    <source>
        <dbReference type="Proteomes" id="UP000193978"/>
    </source>
</evidence>
<dbReference type="Gene3D" id="3.40.50.12780">
    <property type="entry name" value="N-terminal domain of ligase-like"/>
    <property type="match status" value="1"/>
</dbReference>
<evidence type="ECO:0000313" key="11">
    <source>
        <dbReference type="EMBL" id="ARN80349.1"/>
    </source>
</evidence>
<dbReference type="GO" id="GO:0004467">
    <property type="term" value="F:long-chain fatty acid-CoA ligase activity"/>
    <property type="evidence" value="ECO:0007669"/>
    <property type="project" value="UniProtKB-EC"/>
</dbReference>
<keyword evidence="12" id="KW-1185">Reference proteome</keyword>
<dbReference type="AlphaFoldDB" id="A0A1W6MS81"/>
<dbReference type="InterPro" id="IPR025110">
    <property type="entry name" value="AMP-bd_C"/>
</dbReference>
<dbReference type="InterPro" id="IPR050237">
    <property type="entry name" value="ATP-dep_AMP-bd_enzyme"/>
</dbReference>
<dbReference type="PANTHER" id="PTHR43767">
    <property type="entry name" value="LONG-CHAIN-FATTY-ACID--COA LIGASE"/>
    <property type="match status" value="1"/>
</dbReference>
<dbReference type="InterPro" id="IPR020845">
    <property type="entry name" value="AMP-binding_CS"/>
</dbReference>
<keyword evidence="4 11" id="KW-0436">Ligase</keyword>
<dbReference type="SUPFAM" id="SSF56801">
    <property type="entry name" value="Acetyl-CoA synthetase-like"/>
    <property type="match status" value="1"/>
</dbReference>